<feature type="domain" description="Glucosamine inositolphosphorylceramide transferase 1 N-terminal" evidence="2">
    <location>
        <begin position="333"/>
        <end position="555"/>
    </location>
</feature>
<reference evidence="3" key="1">
    <citation type="submission" date="2023-07" db="EMBL/GenBank/DDBJ databases">
        <title>Genomic Encyclopedia of Type Strains, Phase IV (KMG-IV): sequencing the most valuable type-strain genomes for metagenomic binning, comparative biology and taxonomic classification.</title>
        <authorList>
            <person name="Goeker M."/>
        </authorList>
    </citation>
    <scope>NUCLEOTIDE SEQUENCE</scope>
    <source>
        <strain evidence="3">DSM 19569</strain>
    </source>
</reference>
<proteinExistence type="predicted"/>
<dbReference type="Proteomes" id="UP001223420">
    <property type="component" value="Unassembled WGS sequence"/>
</dbReference>
<comment type="caution">
    <text evidence="3">The sequence shown here is derived from an EMBL/GenBank/DDBJ whole genome shotgun (WGS) entry which is preliminary data.</text>
</comment>
<name>A0AAJ1WY95_9HYPH</name>
<dbReference type="InterPro" id="IPR023296">
    <property type="entry name" value="Glyco_hydro_beta-prop_sf"/>
</dbReference>
<dbReference type="RefSeq" id="WP_370881399.1">
    <property type="nucleotide sequence ID" value="NZ_JAJALK010000014.1"/>
</dbReference>
<dbReference type="EMBL" id="JAUSWL010000013">
    <property type="protein sequence ID" value="MDQ0546267.1"/>
    <property type="molecule type" value="Genomic_DNA"/>
</dbReference>
<dbReference type="SUPFAM" id="SSF75005">
    <property type="entry name" value="Arabinanase/levansucrase/invertase"/>
    <property type="match status" value="1"/>
</dbReference>
<dbReference type="Gene3D" id="2.115.10.20">
    <property type="entry name" value="Glycosyl hydrolase domain, family 43"/>
    <property type="match status" value="1"/>
</dbReference>
<organism evidence="3 4">
    <name type="scientific">Methylobacterium brachiatum</name>
    <dbReference type="NCBI Taxonomy" id="269660"/>
    <lineage>
        <taxon>Bacteria</taxon>
        <taxon>Pseudomonadati</taxon>
        <taxon>Pseudomonadota</taxon>
        <taxon>Alphaproteobacteria</taxon>
        <taxon>Hyphomicrobiales</taxon>
        <taxon>Methylobacteriaceae</taxon>
        <taxon>Methylobacterium</taxon>
    </lineage>
</organism>
<feature type="region of interest" description="Disordered" evidence="1">
    <location>
        <begin position="44"/>
        <end position="63"/>
    </location>
</feature>
<dbReference type="InterPro" id="IPR056442">
    <property type="entry name" value="GINT1_N"/>
</dbReference>
<evidence type="ECO:0000259" key="2">
    <source>
        <dbReference type="Pfam" id="PF24793"/>
    </source>
</evidence>
<feature type="region of interest" description="Disordered" evidence="1">
    <location>
        <begin position="1"/>
        <end position="29"/>
    </location>
</feature>
<dbReference type="AlphaFoldDB" id="A0AAJ1WY95"/>
<accession>A0AAJ1WY95</accession>
<protein>
    <recommendedName>
        <fullName evidence="2">Glucosamine inositolphosphorylceramide transferase 1 N-terminal domain-containing protein</fullName>
    </recommendedName>
</protein>
<evidence type="ECO:0000256" key="1">
    <source>
        <dbReference type="SAM" id="MobiDB-lite"/>
    </source>
</evidence>
<evidence type="ECO:0000313" key="3">
    <source>
        <dbReference type="EMBL" id="MDQ0546267.1"/>
    </source>
</evidence>
<gene>
    <name evidence="3" type="ORF">QO001_005218</name>
</gene>
<sequence>MSGATGFDTPHGTPSLRTGTASLRDAASAKTDSVVRLMERSIGGADQPAIGSGRGPVWPEPRTLDSRPVARQITVRLDRRTLRGWHIRLLDQLGQRPDRRLQVEWVLGAHGLPPNAELLFRLEAAIHGLPRPGLATAAEPMAFGTYGAEVAAGEPDLVLDLSGGQVESDAVADRGQPVWRLDFDGMPGEAGLLAALFAGRAPVAALRGPDGIPVAVGRLGAESHTVMLVAFEDYLARSITLIAAALDGAASTHLPDGTATALQRQASFDLGGLGVSRRAASGLARQIARRLYALCFHSPQWRVGWRRIVGPDLIDLRRHPEGGWTDLPDDGRRFYADPFAIAHGGSVTLFVEEFDYRRGKGVISALGFDATGPRGRPEPVLELETHLSYPFVFEADGAVWMIPESHASGTIDLYRATAFPGGWVHEAVLVDHVVAGDATLLHHDGCWWMFATVRAGGGSYSDTLHLWRAPHFRGPWTPHPRNPVLIDVGSARAAGPIVARDGALIRPVQDCRRGYGAALGLARILRLDAEGYEQRVETRLGPGAAWPGSRLHMLSAAGGFEFIDGSRRARSRLLG</sequence>
<evidence type="ECO:0000313" key="4">
    <source>
        <dbReference type="Proteomes" id="UP001223420"/>
    </source>
</evidence>
<dbReference type="Pfam" id="PF24793">
    <property type="entry name" value="GINT1_N"/>
    <property type="match status" value="1"/>
</dbReference>